<proteinExistence type="predicted"/>
<organism evidence="1 2">
    <name type="scientific">Polyangium spumosum</name>
    <dbReference type="NCBI Taxonomy" id="889282"/>
    <lineage>
        <taxon>Bacteria</taxon>
        <taxon>Pseudomonadati</taxon>
        <taxon>Myxococcota</taxon>
        <taxon>Polyangia</taxon>
        <taxon>Polyangiales</taxon>
        <taxon>Polyangiaceae</taxon>
        <taxon>Polyangium</taxon>
    </lineage>
</organism>
<dbReference type="OrthoDB" id="5525147at2"/>
<dbReference type="AlphaFoldDB" id="A0A6N7PPV2"/>
<name>A0A6N7PPV2_9BACT</name>
<accession>A0A6N7PPV2</accession>
<sequence length="250" mass="28006">MAFWIRQDQFEVLERDVGIAELQRDVIRRLGERSPGCFAIVPERGIAAVVRLGVARAARRGLTRLGPVRLYVETMILLGWAFDDDPLFPWAEAALAEARPTQAERASRLYEVMMEYLRAAAGTGQEHTLAAMRRFEPIATRALDMDLPRESIREVLTREARALAPERLAWLGPEGEERAIDAWARHAEAHGLSGGSVVAYGLLACLLGHGFAEDPLFPWADTKLREGDMRALVGEAGLYCERVLRFMHKE</sequence>
<comment type="caution">
    <text evidence="1">The sequence shown here is derived from an EMBL/GenBank/DDBJ whole genome shotgun (WGS) entry which is preliminary data.</text>
</comment>
<dbReference type="EMBL" id="WJIE01000002">
    <property type="protein sequence ID" value="MRG92225.1"/>
    <property type="molecule type" value="Genomic_DNA"/>
</dbReference>
<evidence type="ECO:0000313" key="2">
    <source>
        <dbReference type="Proteomes" id="UP000440224"/>
    </source>
</evidence>
<gene>
    <name evidence="1" type="ORF">GF068_09825</name>
</gene>
<dbReference type="Proteomes" id="UP000440224">
    <property type="component" value="Unassembled WGS sequence"/>
</dbReference>
<keyword evidence="2" id="KW-1185">Reference proteome</keyword>
<dbReference type="RefSeq" id="WP_153819048.1">
    <property type="nucleotide sequence ID" value="NZ_WJIE01000002.1"/>
</dbReference>
<reference evidence="1 2" key="1">
    <citation type="submission" date="2019-10" db="EMBL/GenBank/DDBJ databases">
        <title>A soil myxobacterium in the family Polyangiaceae.</title>
        <authorList>
            <person name="Li Y."/>
            <person name="Wang J."/>
        </authorList>
    </citation>
    <scope>NUCLEOTIDE SEQUENCE [LARGE SCALE GENOMIC DNA]</scope>
    <source>
        <strain evidence="1 2">DSM 14734</strain>
    </source>
</reference>
<evidence type="ECO:0000313" key="1">
    <source>
        <dbReference type="EMBL" id="MRG92225.1"/>
    </source>
</evidence>
<protein>
    <submittedName>
        <fullName evidence="1">Uncharacterized protein</fullName>
    </submittedName>
</protein>